<dbReference type="GO" id="GO:0043138">
    <property type="term" value="F:3'-5' DNA helicase activity"/>
    <property type="evidence" value="ECO:0007669"/>
    <property type="project" value="UniProtKB-EC"/>
</dbReference>
<dbReference type="InterPro" id="IPR014016">
    <property type="entry name" value="UvrD-like_ATP-bd"/>
</dbReference>
<sequence length="739" mass="85133">MDYLNGLNDRQREAVLHTDGPLLILAGAGSGKTKVVTHKIAYLIEEKGIFPGNILAITFTNKAAAEMKERVARLLSNSVENMWMGTFHSICVRILRRDIDKIGYNRSFTIYDRDDQITLIKECIKEKNLNKDNYKESSVLAQISKLKDSATDPNEYINHNYKDFYLRNIGELYALYQEKLKQYNALDFDDLIIKTVELLRNNLEVRDYYQRRFKYVFVDEYQDTNKIQYELIKLLSEKHKNICVVGDESQSIYGWRGADISNILNFEKDFKGSTTIMLEQNYRSTQKILNLANRVIRHNSERKDKNLWTDNQEGDPICYEEMSDSEDEALFVGGKIDELIRNEHNLSDIAILYRTNAQSRSFEDCFIRKNIPYKIVGGLKFYDRKEIKDIVAYLKVLENPLDNISLKRIINVPKRGVGNATIDKLEEIALRNNDSIYGVLLSLDSIDELNNRAKNSLKPFMDMMSMLMAKKETMGIKEFIEEVIDSTGYIKELEKENTIEAQTRIDNIKEFISVAIDFEMRMGESNLEEFLGNVALLSDVDKTADNTNVVTMMTVHSAKGLEFPVVFLVGMEEGLFPITRSLESESELEEERRLCYVAVTRAEKLLYITNAKIRTIYGNVNYTLPSRFIAEMGDAIERKEKESLREQLVSVKDLTTTKKEVFKKETFMGNPFTIQAKAEPRTDVSQDVNIGDKVKHKKFGIGTIVQVKDRDNDKELVISFDGQGLKRLLLSIAPIEIMR</sequence>
<comment type="similarity">
    <text evidence="1 11">Belongs to the helicase family. UvrD subfamily.</text>
</comment>
<protein>
    <recommendedName>
        <fullName evidence="11">ATP-dependent DNA helicase</fullName>
        <ecNumber evidence="11">5.6.2.4</ecNumber>
    </recommendedName>
</protein>
<dbReference type="PANTHER" id="PTHR11070">
    <property type="entry name" value="UVRD / RECB / PCRA DNA HELICASE FAMILY MEMBER"/>
    <property type="match status" value="1"/>
</dbReference>
<dbReference type="CDD" id="cd17932">
    <property type="entry name" value="DEXQc_UvrD"/>
    <property type="match status" value="1"/>
</dbReference>
<keyword evidence="3 10" id="KW-0378">Hydrolase</keyword>
<evidence type="ECO:0000256" key="11">
    <source>
        <dbReference type="RuleBase" id="RU364053"/>
    </source>
</evidence>
<keyword evidence="2 10" id="KW-0547">Nucleotide-binding</keyword>
<dbReference type="InterPro" id="IPR014017">
    <property type="entry name" value="DNA_helicase_UvrD-like_C"/>
</dbReference>
<dbReference type="InterPro" id="IPR013986">
    <property type="entry name" value="DExx_box_DNA_helicase_dom_sf"/>
</dbReference>
<dbReference type="Pfam" id="PF21196">
    <property type="entry name" value="PcrA_UvrD_tudor"/>
    <property type="match status" value="1"/>
</dbReference>
<dbReference type="GO" id="GO:0000725">
    <property type="term" value="P:recombinational repair"/>
    <property type="evidence" value="ECO:0007669"/>
    <property type="project" value="TreeGrafter"/>
</dbReference>
<feature type="binding site" evidence="10">
    <location>
        <begin position="26"/>
        <end position="33"/>
    </location>
    <ligand>
        <name>ATP</name>
        <dbReference type="ChEBI" id="CHEBI:30616"/>
    </ligand>
</feature>
<keyword evidence="5 10" id="KW-0067">ATP-binding</keyword>
<evidence type="ECO:0000256" key="4">
    <source>
        <dbReference type="ARBA" id="ARBA00022806"/>
    </source>
</evidence>
<comment type="catalytic activity">
    <reaction evidence="9 11">
        <text>ATP + H2O = ADP + phosphate + H(+)</text>
        <dbReference type="Rhea" id="RHEA:13065"/>
        <dbReference type="ChEBI" id="CHEBI:15377"/>
        <dbReference type="ChEBI" id="CHEBI:15378"/>
        <dbReference type="ChEBI" id="CHEBI:30616"/>
        <dbReference type="ChEBI" id="CHEBI:43474"/>
        <dbReference type="ChEBI" id="CHEBI:456216"/>
        <dbReference type="EC" id="5.6.2.4"/>
    </reaction>
</comment>
<dbReference type="SUPFAM" id="SSF52540">
    <property type="entry name" value="P-loop containing nucleoside triphosphate hydrolases"/>
    <property type="match status" value="1"/>
</dbReference>
<dbReference type="GO" id="GO:0005829">
    <property type="term" value="C:cytosol"/>
    <property type="evidence" value="ECO:0007669"/>
    <property type="project" value="TreeGrafter"/>
</dbReference>
<dbReference type="InterPro" id="IPR000212">
    <property type="entry name" value="DNA_helicase_UvrD/REP"/>
</dbReference>
<evidence type="ECO:0000259" key="12">
    <source>
        <dbReference type="PROSITE" id="PS51198"/>
    </source>
</evidence>
<evidence type="ECO:0000256" key="9">
    <source>
        <dbReference type="ARBA" id="ARBA00048988"/>
    </source>
</evidence>
<feature type="domain" description="UvrD-like helicase ATP-binding" evidence="12">
    <location>
        <begin position="5"/>
        <end position="285"/>
    </location>
</feature>
<dbReference type="Gene3D" id="1.10.10.160">
    <property type="match status" value="1"/>
</dbReference>
<accession>A0A6N7XVE4</accession>
<dbReference type="NCBIfam" id="TIGR01073">
    <property type="entry name" value="pcrA"/>
    <property type="match status" value="1"/>
</dbReference>
<evidence type="ECO:0000313" key="14">
    <source>
        <dbReference type="EMBL" id="MSU00288.1"/>
    </source>
</evidence>
<evidence type="ECO:0000256" key="10">
    <source>
        <dbReference type="PROSITE-ProRule" id="PRU00560"/>
    </source>
</evidence>
<keyword evidence="15" id="KW-1185">Reference proteome</keyword>
<dbReference type="FunFam" id="1.10.486.10:FF:000003">
    <property type="entry name" value="ATP-dependent DNA helicase"/>
    <property type="match status" value="1"/>
</dbReference>
<dbReference type="PROSITE" id="PS51217">
    <property type="entry name" value="UVRD_HELICASE_CTER"/>
    <property type="match status" value="1"/>
</dbReference>
<evidence type="ECO:0000256" key="5">
    <source>
        <dbReference type="ARBA" id="ARBA00022840"/>
    </source>
</evidence>
<feature type="domain" description="UvrD-like helicase C-terminal" evidence="13">
    <location>
        <begin position="286"/>
        <end position="560"/>
    </location>
</feature>
<dbReference type="Pfam" id="PF00580">
    <property type="entry name" value="UvrD-helicase"/>
    <property type="match status" value="1"/>
</dbReference>
<dbReference type="EC" id="5.6.2.4" evidence="11"/>
<dbReference type="RefSeq" id="WP_154438692.1">
    <property type="nucleotide sequence ID" value="NZ_VUNQ01000003.1"/>
</dbReference>
<dbReference type="GO" id="GO:0005524">
    <property type="term" value="F:ATP binding"/>
    <property type="evidence" value="ECO:0007669"/>
    <property type="project" value="UniProtKB-UniRule"/>
</dbReference>
<dbReference type="Proteomes" id="UP000469523">
    <property type="component" value="Unassembled WGS sequence"/>
</dbReference>
<organism evidence="14 15">
    <name type="scientific">Tissierella pigra</name>
    <dbReference type="NCBI Taxonomy" id="2607614"/>
    <lineage>
        <taxon>Bacteria</taxon>
        <taxon>Bacillati</taxon>
        <taxon>Bacillota</taxon>
        <taxon>Tissierellia</taxon>
        <taxon>Tissierellales</taxon>
        <taxon>Tissierellaceae</taxon>
        <taxon>Tissierella</taxon>
    </lineage>
</organism>
<dbReference type="EMBL" id="VUNQ01000003">
    <property type="protein sequence ID" value="MSU00288.1"/>
    <property type="molecule type" value="Genomic_DNA"/>
</dbReference>
<keyword evidence="7" id="KW-0413">Isomerase</keyword>
<evidence type="ECO:0000259" key="13">
    <source>
        <dbReference type="PROSITE" id="PS51217"/>
    </source>
</evidence>
<dbReference type="PROSITE" id="PS51198">
    <property type="entry name" value="UVRD_HELICASE_ATP_BIND"/>
    <property type="match status" value="1"/>
</dbReference>
<dbReference type="PANTHER" id="PTHR11070:SF2">
    <property type="entry name" value="ATP-DEPENDENT DNA HELICASE SRS2"/>
    <property type="match status" value="1"/>
</dbReference>
<comment type="catalytic activity">
    <reaction evidence="8">
        <text>Couples ATP hydrolysis with the unwinding of duplex DNA by translocating in the 3'-5' direction.</text>
        <dbReference type="EC" id="5.6.2.4"/>
    </reaction>
</comment>
<dbReference type="GO" id="GO:0003677">
    <property type="term" value="F:DNA binding"/>
    <property type="evidence" value="ECO:0007669"/>
    <property type="project" value="UniProtKB-KW"/>
</dbReference>
<evidence type="ECO:0000256" key="1">
    <source>
        <dbReference type="ARBA" id="ARBA00009922"/>
    </source>
</evidence>
<gene>
    <name evidence="14" type="primary">pcrA</name>
    <name evidence="14" type="ORF">FYJ83_02265</name>
</gene>
<comment type="caution">
    <text evidence="14">The sequence shown here is derived from an EMBL/GenBank/DDBJ whole genome shotgun (WGS) entry which is preliminary data.</text>
</comment>
<name>A0A6N7XVE4_9FIRM</name>
<dbReference type="Pfam" id="PF13361">
    <property type="entry name" value="UvrD_C"/>
    <property type="match status" value="1"/>
</dbReference>
<keyword evidence="6 11" id="KW-0238">DNA-binding</keyword>
<evidence type="ECO:0000256" key="2">
    <source>
        <dbReference type="ARBA" id="ARBA00022741"/>
    </source>
</evidence>
<dbReference type="GO" id="GO:0006260">
    <property type="term" value="P:DNA replication"/>
    <property type="evidence" value="ECO:0007669"/>
    <property type="project" value="InterPro"/>
</dbReference>
<dbReference type="GO" id="GO:0033202">
    <property type="term" value="C:DNA helicase complex"/>
    <property type="evidence" value="ECO:0007669"/>
    <property type="project" value="TreeGrafter"/>
</dbReference>
<dbReference type="InterPro" id="IPR027417">
    <property type="entry name" value="P-loop_NTPase"/>
</dbReference>
<reference evidence="14 15" key="1">
    <citation type="submission" date="2019-09" db="EMBL/GenBank/DDBJ databases">
        <title>In-depth cultivation of the pig gut microbiome towards novel bacterial diversity and tailored functional studies.</title>
        <authorList>
            <person name="Wylensek D."/>
            <person name="Hitch T.C.A."/>
            <person name="Clavel T."/>
        </authorList>
    </citation>
    <scope>NUCLEOTIDE SEQUENCE [LARGE SCALE GENOMIC DNA]</scope>
    <source>
        <strain evidence="14 15">WCA3-693-APC-4?</strain>
    </source>
</reference>
<dbReference type="AlphaFoldDB" id="A0A6N7XVE4"/>
<dbReference type="GO" id="GO:0016787">
    <property type="term" value="F:hydrolase activity"/>
    <property type="evidence" value="ECO:0007669"/>
    <property type="project" value="UniProtKB-UniRule"/>
</dbReference>
<dbReference type="Gene3D" id="3.40.50.300">
    <property type="entry name" value="P-loop containing nucleotide triphosphate hydrolases"/>
    <property type="match status" value="2"/>
</dbReference>
<proteinExistence type="inferred from homology"/>
<dbReference type="InterPro" id="IPR005751">
    <property type="entry name" value="ATP-dep_DNA_helicase_PcrA"/>
</dbReference>
<evidence type="ECO:0000313" key="15">
    <source>
        <dbReference type="Proteomes" id="UP000469523"/>
    </source>
</evidence>
<evidence type="ECO:0000256" key="3">
    <source>
        <dbReference type="ARBA" id="ARBA00022801"/>
    </source>
</evidence>
<evidence type="ECO:0000256" key="8">
    <source>
        <dbReference type="ARBA" id="ARBA00034617"/>
    </source>
</evidence>
<keyword evidence="4 10" id="KW-0347">Helicase</keyword>
<evidence type="ECO:0000256" key="7">
    <source>
        <dbReference type="ARBA" id="ARBA00023235"/>
    </source>
</evidence>
<dbReference type="Gene3D" id="1.10.486.10">
    <property type="entry name" value="PCRA, domain 4"/>
    <property type="match status" value="1"/>
</dbReference>
<evidence type="ECO:0000256" key="6">
    <source>
        <dbReference type="ARBA" id="ARBA00023125"/>
    </source>
</evidence>